<dbReference type="EMBL" id="JBHRUH010000050">
    <property type="protein sequence ID" value="MFC3294533.1"/>
    <property type="molecule type" value="Genomic_DNA"/>
</dbReference>
<accession>A0ABV7M6P8</accession>
<evidence type="ECO:0008006" key="4">
    <source>
        <dbReference type="Google" id="ProtNLM"/>
    </source>
</evidence>
<keyword evidence="1" id="KW-0732">Signal</keyword>
<protein>
    <recommendedName>
        <fullName evidence="4">Lipoprotein</fullName>
    </recommendedName>
</protein>
<evidence type="ECO:0000313" key="3">
    <source>
        <dbReference type="Proteomes" id="UP001595640"/>
    </source>
</evidence>
<dbReference type="Proteomes" id="UP001595640">
    <property type="component" value="Unassembled WGS sequence"/>
</dbReference>
<sequence length="119" mass="13068">MKRLPILLLLGLALTACATTSMPLPDRQVRVEASTERALEVGLDVLVERGFVIRLADVGLGRIDAVRAARPGYVVHYKVREATTGTWVALSGRRGNDAIEPHRFDPLLTEIATRLEPVQ</sequence>
<name>A0ABV7M6P8_9GAMM</name>
<organism evidence="2 3">
    <name type="scientific">Modicisalibacter luteus</name>
    <dbReference type="NCBI Taxonomy" id="453962"/>
    <lineage>
        <taxon>Bacteria</taxon>
        <taxon>Pseudomonadati</taxon>
        <taxon>Pseudomonadota</taxon>
        <taxon>Gammaproteobacteria</taxon>
        <taxon>Oceanospirillales</taxon>
        <taxon>Halomonadaceae</taxon>
        <taxon>Modicisalibacter</taxon>
    </lineage>
</organism>
<gene>
    <name evidence="2" type="ORF">ACFOEI_21125</name>
</gene>
<dbReference type="RefSeq" id="WP_019017132.1">
    <property type="nucleotide sequence ID" value="NZ_BMXD01000004.1"/>
</dbReference>
<evidence type="ECO:0000256" key="1">
    <source>
        <dbReference type="SAM" id="SignalP"/>
    </source>
</evidence>
<comment type="caution">
    <text evidence="2">The sequence shown here is derived from an EMBL/GenBank/DDBJ whole genome shotgun (WGS) entry which is preliminary data.</text>
</comment>
<feature type="chain" id="PRO_5046477083" description="Lipoprotein" evidence="1">
    <location>
        <begin position="19"/>
        <end position="119"/>
    </location>
</feature>
<reference evidence="3" key="1">
    <citation type="journal article" date="2019" name="Int. J. Syst. Evol. Microbiol.">
        <title>The Global Catalogue of Microorganisms (GCM) 10K type strain sequencing project: providing services to taxonomists for standard genome sequencing and annotation.</title>
        <authorList>
            <consortium name="The Broad Institute Genomics Platform"/>
            <consortium name="The Broad Institute Genome Sequencing Center for Infectious Disease"/>
            <person name="Wu L."/>
            <person name="Ma J."/>
        </authorList>
    </citation>
    <scope>NUCLEOTIDE SEQUENCE [LARGE SCALE GENOMIC DNA]</scope>
    <source>
        <strain evidence="3">KCTC 12847</strain>
    </source>
</reference>
<evidence type="ECO:0000313" key="2">
    <source>
        <dbReference type="EMBL" id="MFC3294533.1"/>
    </source>
</evidence>
<dbReference type="PROSITE" id="PS51257">
    <property type="entry name" value="PROKAR_LIPOPROTEIN"/>
    <property type="match status" value="1"/>
</dbReference>
<keyword evidence="3" id="KW-1185">Reference proteome</keyword>
<proteinExistence type="predicted"/>
<feature type="signal peptide" evidence="1">
    <location>
        <begin position="1"/>
        <end position="18"/>
    </location>
</feature>